<keyword evidence="4" id="KW-1185">Reference proteome</keyword>
<accession>A0A8S9XFA0</accession>
<feature type="transmembrane region" description="Helical" evidence="2">
    <location>
        <begin position="417"/>
        <end position="437"/>
    </location>
</feature>
<dbReference type="InterPro" id="IPR006876">
    <property type="entry name" value="LMBR1-like_membr_prot"/>
</dbReference>
<feature type="transmembrane region" description="Helical" evidence="2">
    <location>
        <begin position="381"/>
        <end position="405"/>
    </location>
</feature>
<evidence type="ECO:0000313" key="3">
    <source>
        <dbReference type="EMBL" id="KAF6206756.1"/>
    </source>
</evidence>
<feature type="transmembrane region" description="Helical" evidence="2">
    <location>
        <begin position="63"/>
        <end position="85"/>
    </location>
</feature>
<dbReference type="GO" id="GO:0007165">
    <property type="term" value="P:signal transduction"/>
    <property type="evidence" value="ECO:0007669"/>
    <property type="project" value="TreeGrafter"/>
</dbReference>
<keyword evidence="2" id="KW-0472">Membrane</keyword>
<feature type="transmembrane region" description="Helical" evidence="2">
    <location>
        <begin position="457"/>
        <end position="480"/>
    </location>
</feature>
<protein>
    <recommendedName>
        <fullName evidence="5">Protein LMBR1L</fullName>
    </recommendedName>
</protein>
<feature type="transmembrane region" description="Helical" evidence="2">
    <location>
        <begin position="325"/>
        <end position="347"/>
    </location>
</feature>
<evidence type="ECO:0000256" key="2">
    <source>
        <dbReference type="SAM" id="Phobius"/>
    </source>
</evidence>
<dbReference type="Pfam" id="PF04791">
    <property type="entry name" value="LMBR1"/>
    <property type="match status" value="2"/>
</dbReference>
<gene>
    <name evidence="3" type="ORF">GE061_017992</name>
</gene>
<dbReference type="PANTHER" id="PTHR12625">
    <property type="entry name" value="LIPOCALIN-1 INTERACTING MEMBRANE RECEPTOR LIMR"/>
    <property type="match status" value="1"/>
</dbReference>
<dbReference type="Proteomes" id="UP000466442">
    <property type="component" value="Unassembled WGS sequence"/>
</dbReference>
<dbReference type="EMBL" id="WIXP02000008">
    <property type="protein sequence ID" value="KAF6206756.1"/>
    <property type="molecule type" value="Genomic_DNA"/>
</dbReference>
<dbReference type="AlphaFoldDB" id="A0A8S9XFA0"/>
<sequence length="524" mass="59359">MTKDSLEDEYYDDRERLFHTTVRENIIFLLVFVMLFILSSTIVDKFRRNDKEDYFSTDDDEAIVYRVSMYLCVFSLSVTLCAAMLHPVSIISNEVLHLYPKSYYVKWLNHSLIQGIWNLVFLFSNVSLFGLLPFAYLFTESEGLTGCKRGVKSRIYETCTVLMLLAFMVFGLTYVIAILTDGEPSALAFDSFGMNYLPLLYSCISFFGVLVLLISTPLGFTSLFGIVSRYLVKPQFLLNVEAEYYKCQMEEDLLKRRLANAIQSGKSYLRPEPMTVGFFDPDESSIFGLQNGALQSTLRKKLTDIQNRRTQLEKQKITSSFQRNIVYPIAMLALLALTVVTVLIVLVNSLQLLIGVKALPKSTAQFTLGLTSLSKLGTVGAVIEVLVIFYLVVTSCVGLYSVPFLKHLRPRKHKTPLSLLISNCALLLILSSALPLLTRTLGITNFDLLGHFGKIEWLGNFKIVFMYNLLFATVTTLCLAQKLTAPVVKELLVRVQSAFRMITRTERPARTPFRLYPTVIIKED</sequence>
<dbReference type="GO" id="GO:0005886">
    <property type="term" value="C:plasma membrane"/>
    <property type="evidence" value="ECO:0007669"/>
    <property type="project" value="TreeGrafter"/>
</dbReference>
<keyword evidence="2" id="KW-1133">Transmembrane helix</keyword>
<keyword evidence="2" id="KW-0812">Transmembrane</keyword>
<dbReference type="PRINTS" id="PR01692">
    <property type="entry name" value="LIPOCALINIMR"/>
</dbReference>
<proteinExistence type="inferred from homology"/>
<feature type="transmembrane region" description="Helical" evidence="2">
    <location>
        <begin position="116"/>
        <end position="138"/>
    </location>
</feature>
<evidence type="ECO:0000313" key="4">
    <source>
        <dbReference type="Proteomes" id="UP000466442"/>
    </source>
</evidence>
<name>A0A8S9XFA0_APOLU</name>
<comment type="caution">
    <text evidence="3">The sequence shown here is derived from an EMBL/GenBank/DDBJ whole genome shotgun (WGS) entry which is preliminary data.</text>
</comment>
<evidence type="ECO:0000256" key="1">
    <source>
        <dbReference type="ARBA" id="ARBA00010487"/>
    </source>
</evidence>
<dbReference type="GO" id="GO:0004888">
    <property type="term" value="F:transmembrane signaling receptor activity"/>
    <property type="evidence" value="ECO:0007669"/>
    <property type="project" value="TreeGrafter"/>
</dbReference>
<feature type="transmembrane region" description="Helical" evidence="2">
    <location>
        <begin position="199"/>
        <end position="227"/>
    </location>
</feature>
<organism evidence="3 4">
    <name type="scientific">Apolygus lucorum</name>
    <name type="common">Small green plant bug</name>
    <name type="synonym">Lygocoris lucorum</name>
    <dbReference type="NCBI Taxonomy" id="248454"/>
    <lineage>
        <taxon>Eukaryota</taxon>
        <taxon>Metazoa</taxon>
        <taxon>Ecdysozoa</taxon>
        <taxon>Arthropoda</taxon>
        <taxon>Hexapoda</taxon>
        <taxon>Insecta</taxon>
        <taxon>Pterygota</taxon>
        <taxon>Neoptera</taxon>
        <taxon>Paraneoptera</taxon>
        <taxon>Hemiptera</taxon>
        <taxon>Heteroptera</taxon>
        <taxon>Panheteroptera</taxon>
        <taxon>Cimicomorpha</taxon>
        <taxon>Miridae</taxon>
        <taxon>Mirini</taxon>
        <taxon>Apolygus</taxon>
    </lineage>
</organism>
<dbReference type="PANTHER" id="PTHR12625:SF0">
    <property type="entry name" value="PROTEIN LILIPOD"/>
    <property type="match status" value="1"/>
</dbReference>
<comment type="similarity">
    <text evidence="1">Belongs to the LIMR family.</text>
</comment>
<feature type="transmembrane region" description="Helical" evidence="2">
    <location>
        <begin position="159"/>
        <end position="179"/>
    </location>
</feature>
<dbReference type="OrthoDB" id="5596951at2759"/>
<reference evidence="3" key="1">
    <citation type="journal article" date="2021" name="Mol. Ecol. Resour.">
        <title>Apolygus lucorum genome provides insights into omnivorousness and mesophyll feeding.</title>
        <authorList>
            <person name="Liu Y."/>
            <person name="Liu H."/>
            <person name="Wang H."/>
            <person name="Huang T."/>
            <person name="Liu B."/>
            <person name="Yang B."/>
            <person name="Yin L."/>
            <person name="Li B."/>
            <person name="Zhang Y."/>
            <person name="Zhang S."/>
            <person name="Jiang F."/>
            <person name="Zhang X."/>
            <person name="Ren Y."/>
            <person name="Wang B."/>
            <person name="Wang S."/>
            <person name="Lu Y."/>
            <person name="Wu K."/>
            <person name="Fan W."/>
            <person name="Wang G."/>
        </authorList>
    </citation>
    <scope>NUCLEOTIDE SEQUENCE</scope>
    <source>
        <strain evidence="3">12Hb</strain>
    </source>
</reference>
<evidence type="ECO:0008006" key="5">
    <source>
        <dbReference type="Google" id="ProtNLM"/>
    </source>
</evidence>
<feature type="transmembrane region" description="Helical" evidence="2">
    <location>
        <begin position="26"/>
        <end position="43"/>
    </location>
</feature>
<dbReference type="InterPro" id="IPR008075">
    <property type="entry name" value="LIMR"/>
</dbReference>